<proteinExistence type="predicted"/>
<dbReference type="AlphaFoldDB" id="A0A9W6M8I2"/>
<dbReference type="Proteomes" id="UP001142325">
    <property type="component" value="Unassembled WGS sequence"/>
</dbReference>
<organism evidence="1 2">
    <name type="scientific">Microbacterium keratanolyticum</name>
    <dbReference type="NCBI Taxonomy" id="67574"/>
    <lineage>
        <taxon>Bacteria</taxon>
        <taxon>Bacillati</taxon>
        <taxon>Actinomycetota</taxon>
        <taxon>Actinomycetes</taxon>
        <taxon>Micrococcales</taxon>
        <taxon>Microbacteriaceae</taxon>
        <taxon>Microbacterium</taxon>
    </lineage>
</organism>
<reference evidence="1" key="1">
    <citation type="journal article" date="2014" name="Int. J. Syst. Evol. Microbiol.">
        <title>Complete genome sequence of Corynebacterium casei LMG S-19264T (=DSM 44701T), isolated from a smear-ripened cheese.</title>
        <authorList>
            <consortium name="US DOE Joint Genome Institute (JGI-PGF)"/>
            <person name="Walter F."/>
            <person name="Albersmeier A."/>
            <person name="Kalinowski J."/>
            <person name="Ruckert C."/>
        </authorList>
    </citation>
    <scope>NUCLEOTIDE SEQUENCE</scope>
    <source>
        <strain evidence="1">VKM Ac-1958</strain>
    </source>
</reference>
<dbReference type="EMBL" id="BSET01000001">
    <property type="protein sequence ID" value="GLK01134.1"/>
    <property type="molecule type" value="Genomic_DNA"/>
</dbReference>
<name>A0A9W6M8I2_9MICO</name>
<evidence type="ECO:0000313" key="1">
    <source>
        <dbReference type="EMBL" id="GLK01134.1"/>
    </source>
</evidence>
<evidence type="ECO:0008006" key="3">
    <source>
        <dbReference type="Google" id="ProtNLM"/>
    </source>
</evidence>
<comment type="caution">
    <text evidence="1">The sequence shown here is derived from an EMBL/GenBank/DDBJ whole genome shotgun (WGS) entry which is preliminary data.</text>
</comment>
<evidence type="ECO:0000313" key="2">
    <source>
        <dbReference type="Proteomes" id="UP001142325"/>
    </source>
</evidence>
<accession>A0A9W6M8I2</accession>
<reference evidence="1" key="2">
    <citation type="submission" date="2023-01" db="EMBL/GenBank/DDBJ databases">
        <authorList>
            <person name="Sun Q."/>
            <person name="Evtushenko L."/>
        </authorList>
    </citation>
    <scope>NUCLEOTIDE SEQUENCE</scope>
    <source>
        <strain evidence="1">VKM Ac-1958</strain>
    </source>
</reference>
<dbReference type="RefSeq" id="WP_204938788.1">
    <property type="nucleotide sequence ID" value="NZ_BAAAUM010000001.1"/>
</dbReference>
<keyword evidence="2" id="KW-1185">Reference proteome</keyword>
<protein>
    <recommendedName>
        <fullName evidence="3">DUF4303 domain-containing protein</fullName>
    </recommendedName>
</protein>
<gene>
    <name evidence="1" type="ORF">GCM10017596_08490</name>
</gene>
<dbReference type="Pfam" id="PF14136">
    <property type="entry name" value="DUF4303"/>
    <property type="match status" value="1"/>
</dbReference>
<sequence length="389" mass="42011">MPAKTSALDWKALDAHILDRLTESVRDHAARHPGDHIYGAAFHVFYGETGGVVAWPALAIATEEDLVAITAESRFSPDDLRWSPADWSVQLDPSEQDDAWVAKVEAHAVAGDDAHWEKAYDRFLRAFAKAAKKARGSLVAEGLVEKSFIAVAMDEAWELIPLSLTPAQVRAHFPELDEEAQELARLAALPPRERAVALGGIIDAFVPGAVSGEDAVRLLVQLGPDAAAVAVERMPRSRDRWRWAKVLADTGIADDSVIEALTTVMKGKKLSEPDRAWAAAALARLGRLDVVLAEGARVPQPVLRRALAAPLTSFRDHAVTHIPLDYTPLEEALATDPALAEEMLAELAPGSGYCAITPAEADTARAALDSPFEVIRRHARIVLEDAGAR</sequence>
<dbReference type="InterPro" id="IPR025409">
    <property type="entry name" value="DUF4303"/>
</dbReference>